<dbReference type="SMART" id="SM01126">
    <property type="entry name" value="DDE_Tnp_IS1595"/>
    <property type="match status" value="1"/>
</dbReference>
<comment type="caution">
    <text evidence="2">The sequence shown here is derived from an EMBL/GenBank/DDBJ whole genome shotgun (WGS) entry which is preliminary data.</text>
</comment>
<dbReference type="PANTHER" id="PTHR47163">
    <property type="entry name" value="DDE_TNP_IS1595 DOMAIN-CONTAINING PROTEIN"/>
    <property type="match status" value="1"/>
</dbReference>
<accession>A0A6B1DXG8</accession>
<protein>
    <submittedName>
        <fullName evidence="2">IS1595 family transposase</fullName>
    </submittedName>
</protein>
<name>A0A6B1DXG8_9CHLR</name>
<dbReference type="AlphaFoldDB" id="A0A6B1DXG8"/>
<proteinExistence type="predicted"/>
<dbReference type="EMBL" id="VXPY01000086">
    <property type="protein sequence ID" value="MYD91074.1"/>
    <property type="molecule type" value="Genomic_DNA"/>
</dbReference>
<organism evidence="2">
    <name type="scientific">Caldilineaceae bacterium SB0662_bin_9</name>
    <dbReference type="NCBI Taxonomy" id="2605258"/>
    <lineage>
        <taxon>Bacteria</taxon>
        <taxon>Bacillati</taxon>
        <taxon>Chloroflexota</taxon>
        <taxon>Caldilineae</taxon>
        <taxon>Caldilineales</taxon>
        <taxon>Caldilineaceae</taxon>
    </lineage>
</organism>
<evidence type="ECO:0000259" key="1">
    <source>
        <dbReference type="SMART" id="SM01126"/>
    </source>
</evidence>
<sequence length="326" mass="36339">MEKHRGPGKANREGISILELSTLFPDEDTAAAWFEALVWPDGRQCPRCGCTDTRETAATAGLPYHCRGCGKGFSVRIGTALERSKVPLRKWVFAIYLEMTSLKGVSSMKLHRDIGVTQKTAWFMLHRIREAWGEEQQEAFSGPVEADEAYFGGLRANMHKDRRRELTGRGTVGKTAVAGMKDRNTNRVAAQVVPATDGETLQAFVRDHAEAEAVVYTDEHRAYAGLSPDYNHEAVQHSVGEYVRGQAHTQGIESFWSMLKRAHKGVYHKLSPKHLDRYVREFAGRHNVRGLDTLDQMATVAVGLVGKRLMYRQLIADNGLDSGARS</sequence>
<reference evidence="2" key="1">
    <citation type="submission" date="2019-09" db="EMBL/GenBank/DDBJ databases">
        <title>Characterisation of the sponge microbiome using genome-centric metagenomics.</title>
        <authorList>
            <person name="Engelberts J.P."/>
            <person name="Robbins S.J."/>
            <person name="De Goeij J.M."/>
            <person name="Aranda M."/>
            <person name="Bell S.C."/>
            <person name="Webster N.S."/>
        </authorList>
    </citation>
    <scope>NUCLEOTIDE SEQUENCE</scope>
    <source>
        <strain evidence="2">SB0662_bin_9</strain>
    </source>
</reference>
<dbReference type="InterPro" id="IPR053164">
    <property type="entry name" value="IS1016-like_transposase"/>
</dbReference>
<dbReference type="InterPro" id="IPR024442">
    <property type="entry name" value="Transposase_Zn_ribbon"/>
</dbReference>
<dbReference type="NCBIfam" id="NF033547">
    <property type="entry name" value="transpos_IS1595"/>
    <property type="match status" value="1"/>
</dbReference>
<dbReference type="Pfam" id="PF12760">
    <property type="entry name" value="Zn_ribbon_IS1595"/>
    <property type="match status" value="1"/>
</dbReference>
<evidence type="ECO:0000313" key="2">
    <source>
        <dbReference type="EMBL" id="MYD91074.1"/>
    </source>
</evidence>
<feature type="domain" description="ISXO2-like transposase" evidence="1">
    <location>
        <begin position="139"/>
        <end position="287"/>
    </location>
</feature>
<dbReference type="PANTHER" id="PTHR47163:SF2">
    <property type="entry name" value="SI:DKEY-17M8.2"/>
    <property type="match status" value="1"/>
</dbReference>
<gene>
    <name evidence="2" type="ORF">F4Y08_12190</name>
</gene>
<dbReference type="InterPro" id="IPR024445">
    <property type="entry name" value="Tnp_ISXO2-like"/>
</dbReference>
<dbReference type="Pfam" id="PF12762">
    <property type="entry name" value="DDE_Tnp_IS1595"/>
    <property type="match status" value="1"/>
</dbReference>